<dbReference type="InterPro" id="IPR005146">
    <property type="entry name" value="B3/B4_tRNA-bd"/>
</dbReference>
<evidence type="ECO:0000259" key="1">
    <source>
        <dbReference type="SMART" id="SM00873"/>
    </source>
</evidence>
<evidence type="ECO:0000313" key="3">
    <source>
        <dbReference type="Proteomes" id="UP000240880"/>
    </source>
</evidence>
<dbReference type="GO" id="GO:0004826">
    <property type="term" value="F:phenylalanine-tRNA ligase activity"/>
    <property type="evidence" value="ECO:0007669"/>
    <property type="project" value="InterPro"/>
</dbReference>
<comment type="caution">
    <text evidence="2">The sequence shown here is derived from an EMBL/GenBank/DDBJ whole genome shotgun (WGS) entry which is preliminary data.</text>
</comment>
<dbReference type="Proteomes" id="UP000240880">
    <property type="component" value="Unassembled WGS sequence"/>
</dbReference>
<dbReference type="GO" id="GO:0003723">
    <property type="term" value="F:RNA binding"/>
    <property type="evidence" value="ECO:0007669"/>
    <property type="project" value="InterPro"/>
</dbReference>
<dbReference type="PANTHER" id="PTHR39209:SF2">
    <property type="entry name" value="CYTOPLASMIC PROTEIN"/>
    <property type="match status" value="1"/>
</dbReference>
<evidence type="ECO:0000313" key="2">
    <source>
        <dbReference type="EMBL" id="PSN82776.1"/>
    </source>
</evidence>
<dbReference type="SUPFAM" id="SSF56037">
    <property type="entry name" value="PheT/TilS domain"/>
    <property type="match status" value="1"/>
</dbReference>
<sequence>MIVRVSKECSELGIFIAHTEVVNLTNGSLHFEEEMQKLETSFDLESLSVDPVVRAYREFYWRLGIDPTKTRPSGEALRRRVARGSKLPRINDIVDAGNIVSVKTLVPIGLYDLSKLVGSPTLVLSKGGERFNPIGSKSETLESGIPILQDERGLVIHVYPHRDALESSVRNSTTSVLVIGAGVPRIERKLVINAVEMVCDLLKRIGGVKTHEIEVS</sequence>
<gene>
    <name evidence="2" type="ORF">B9Q01_06975</name>
</gene>
<feature type="domain" description="B3/B4 tRNA-binding" evidence="1">
    <location>
        <begin position="54"/>
        <end position="207"/>
    </location>
</feature>
<name>A0A2R6A8P8_9ARCH</name>
<dbReference type="SMART" id="SM00873">
    <property type="entry name" value="B3_4"/>
    <property type="match status" value="1"/>
</dbReference>
<reference evidence="2 3" key="1">
    <citation type="submission" date="2017-04" db="EMBL/GenBank/DDBJ databases">
        <title>Novel microbial lineages endemic to geothermal iron-oxide mats fill important gaps in the evolutionary history of Archaea.</title>
        <authorList>
            <person name="Jay Z.J."/>
            <person name="Beam J.P."/>
            <person name="Dlakic M."/>
            <person name="Rusch D.B."/>
            <person name="Kozubal M.A."/>
            <person name="Inskeep W.P."/>
        </authorList>
    </citation>
    <scope>NUCLEOTIDE SEQUENCE [LARGE SCALE GENOMIC DNA]</scope>
    <source>
        <strain evidence="2">OSP_D</strain>
    </source>
</reference>
<dbReference type="Pfam" id="PF03483">
    <property type="entry name" value="B3_4"/>
    <property type="match status" value="1"/>
</dbReference>
<dbReference type="InterPro" id="IPR020825">
    <property type="entry name" value="Phe-tRNA_synthase-like_B3/B4"/>
</dbReference>
<organism evidence="2 3">
    <name type="scientific">Candidatus Marsarchaeota G1 archaeon OSP_D</name>
    <dbReference type="NCBI Taxonomy" id="1978155"/>
    <lineage>
        <taxon>Archaea</taxon>
        <taxon>Candidatus Marsarchaeota</taxon>
        <taxon>Candidatus Marsarchaeota group 1</taxon>
    </lineage>
</organism>
<dbReference type="AlphaFoldDB" id="A0A2R6A8P8"/>
<dbReference type="EMBL" id="NEXC01000052">
    <property type="protein sequence ID" value="PSN82776.1"/>
    <property type="molecule type" value="Genomic_DNA"/>
</dbReference>
<proteinExistence type="predicted"/>
<accession>A0A2R6A8P8</accession>
<dbReference type="Gene3D" id="3.50.40.10">
    <property type="entry name" value="Phenylalanyl-trna Synthetase, Chain B, domain 3"/>
    <property type="match status" value="1"/>
</dbReference>
<dbReference type="PANTHER" id="PTHR39209">
    <property type="match status" value="1"/>
</dbReference>
<protein>
    <recommendedName>
        <fullName evidence="1">B3/B4 tRNA-binding domain-containing protein</fullName>
    </recommendedName>
</protein>